<evidence type="ECO:0000313" key="3">
    <source>
        <dbReference type="Proteomes" id="UP001175211"/>
    </source>
</evidence>
<gene>
    <name evidence="2" type="ORF">EV420DRAFT_235611</name>
</gene>
<feature type="region of interest" description="Disordered" evidence="1">
    <location>
        <begin position="115"/>
        <end position="146"/>
    </location>
</feature>
<dbReference type="RefSeq" id="XP_060322349.1">
    <property type="nucleotide sequence ID" value="XM_060481328.1"/>
</dbReference>
<dbReference type="GeneID" id="85364876"/>
<protein>
    <submittedName>
        <fullName evidence="2">Uncharacterized protein</fullName>
    </submittedName>
</protein>
<keyword evidence="3" id="KW-1185">Reference proteome</keyword>
<name>A0AA39J5U2_ARMTA</name>
<feature type="compositionally biased region" description="Basic and acidic residues" evidence="1">
    <location>
        <begin position="137"/>
        <end position="146"/>
    </location>
</feature>
<evidence type="ECO:0000313" key="2">
    <source>
        <dbReference type="EMBL" id="KAK0436671.1"/>
    </source>
</evidence>
<comment type="caution">
    <text evidence="2">The sequence shown here is derived from an EMBL/GenBank/DDBJ whole genome shotgun (WGS) entry which is preliminary data.</text>
</comment>
<accession>A0AA39J5U2</accession>
<dbReference type="Proteomes" id="UP001175211">
    <property type="component" value="Unassembled WGS sequence"/>
</dbReference>
<sequence>MATTSSPSVEHPPLLRATVFTVFQVDFLLWPLSQPNIPPPLPTTFEPHACFLMDVEKRSRRLFACTWRYGTTEREGNFPTTTGHDGEFRGEVRVCGGVRDPHRRWHPPLHRRVLRRHPSASITQPPRRCAQGGTGPRSERGASNDDMKGSWFVTRLGCAFAVWDDQTGTPSSSNYHVQRCSGDERGCAWQSWMMYGGYYDWNSCM</sequence>
<dbReference type="EMBL" id="JAUEPS010000123">
    <property type="protein sequence ID" value="KAK0436671.1"/>
    <property type="molecule type" value="Genomic_DNA"/>
</dbReference>
<evidence type="ECO:0000256" key="1">
    <source>
        <dbReference type="SAM" id="MobiDB-lite"/>
    </source>
</evidence>
<organism evidence="2 3">
    <name type="scientific">Armillaria tabescens</name>
    <name type="common">Ringless honey mushroom</name>
    <name type="synonym">Agaricus tabescens</name>
    <dbReference type="NCBI Taxonomy" id="1929756"/>
    <lineage>
        <taxon>Eukaryota</taxon>
        <taxon>Fungi</taxon>
        <taxon>Dikarya</taxon>
        <taxon>Basidiomycota</taxon>
        <taxon>Agaricomycotina</taxon>
        <taxon>Agaricomycetes</taxon>
        <taxon>Agaricomycetidae</taxon>
        <taxon>Agaricales</taxon>
        <taxon>Marasmiineae</taxon>
        <taxon>Physalacriaceae</taxon>
        <taxon>Desarmillaria</taxon>
    </lineage>
</organism>
<dbReference type="AlphaFoldDB" id="A0AA39J5U2"/>
<reference evidence="2" key="1">
    <citation type="submission" date="2023-06" db="EMBL/GenBank/DDBJ databases">
        <authorList>
            <consortium name="Lawrence Berkeley National Laboratory"/>
            <person name="Ahrendt S."/>
            <person name="Sahu N."/>
            <person name="Indic B."/>
            <person name="Wong-Bajracharya J."/>
            <person name="Merenyi Z."/>
            <person name="Ke H.-M."/>
            <person name="Monk M."/>
            <person name="Kocsube S."/>
            <person name="Drula E."/>
            <person name="Lipzen A."/>
            <person name="Balint B."/>
            <person name="Henrissat B."/>
            <person name="Andreopoulos B."/>
            <person name="Martin F.M."/>
            <person name="Harder C.B."/>
            <person name="Rigling D."/>
            <person name="Ford K.L."/>
            <person name="Foster G.D."/>
            <person name="Pangilinan J."/>
            <person name="Papanicolaou A."/>
            <person name="Barry K."/>
            <person name="LaButti K."/>
            <person name="Viragh M."/>
            <person name="Koriabine M."/>
            <person name="Yan M."/>
            <person name="Riley R."/>
            <person name="Champramary S."/>
            <person name="Plett K.L."/>
            <person name="Tsai I.J."/>
            <person name="Slot J."/>
            <person name="Sipos G."/>
            <person name="Plett J."/>
            <person name="Nagy L.G."/>
            <person name="Grigoriev I.V."/>
        </authorList>
    </citation>
    <scope>NUCLEOTIDE SEQUENCE</scope>
    <source>
        <strain evidence="2">CCBAS 213</strain>
    </source>
</reference>
<proteinExistence type="predicted"/>